<gene>
    <name evidence="2" type="ORF">NCTC13533_05321</name>
</gene>
<evidence type="ECO:0000313" key="2">
    <source>
        <dbReference type="EMBL" id="STD12980.1"/>
    </source>
</evidence>
<protein>
    <recommendedName>
        <fullName evidence="4">Sel1</fullName>
    </recommendedName>
</protein>
<reference evidence="2 3" key="1">
    <citation type="submission" date="2018-06" db="EMBL/GenBank/DDBJ databases">
        <authorList>
            <consortium name="Pathogen Informatics"/>
            <person name="Doyle S."/>
        </authorList>
    </citation>
    <scope>NUCLEOTIDE SEQUENCE [LARGE SCALE GENOMIC DNA]</scope>
    <source>
        <strain evidence="2 3">NCTC13533</strain>
    </source>
</reference>
<proteinExistence type="predicted"/>
<evidence type="ECO:0000256" key="1">
    <source>
        <dbReference type="SAM" id="MobiDB-lite"/>
    </source>
</evidence>
<feature type="region of interest" description="Disordered" evidence="1">
    <location>
        <begin position="1"/>
        <end position="24"/>
    </location>
</feature>
<sequence>MVKKPLGTKARTGEKCPESGVWKVVGNPSTTAPISEGNTMPPYSGNAVTWELIQYA</sequence>
<organism evidence="2 3">
    <name type="scientific">Chryseobacterium carnipullorum</name>
    <dbReference type="NCBI Taxonomy" id="1124835"/>
    <lineage>
        <taxon>Bacteria</taxon>
        <taxon>Pseudomonadati</taxon>
        <taxon>Bacteroidota</taxon>
        <taxon>Flavobacteriia</taxon>
        <taxon>Flavobacteriales</taxon>
        <taxon>Weeksellaceae</taxon>
        <taxon>Chryseobacterium group</taxon>
        <taxon>Chryseobacterium</taxon>
    </lineage>
</organism>
<dbReference type="RefSeq" id="WP_164466346.1">
    <property type="nucleotide sequence ID" value="NZ_CP033920.1"/>
</dbReference>
<dbReference type="AlphaFoldDB" id="A0A376ESE5"/>
<accession>A0A376ESE5</accession>
<dbReference type="Proteomes" id="UP000255224">
    <property type="component" value="Unassembled WGS sequence"/>
</dbReference>
<evidence type="ECO:0000313" key="3">
    <source>
        <dbReference type="Proteomes" id="UP000255224"/>
    </source>
</evidence>
<name>A0A376ESE5_CHRCU</name>
<dbReference type="EMBL" id="UFVQ01000003">
    <property type="protein sequence ID" value="STD12980.1"/>
    <property type="molecule type" value="Genomic_DNA"/>
</dbReference>
<evidence type="ECO:0008006" key="4">
    <source>
        <dbReference type="Google" id="ProtNLM"/>
    </source>
</evidence>